<dbReference type="EMBL" id="CP020880">
    <property type="protein sequence ID" value="ART76807.1"/>
    <property type="molecule type" value="Genomic_DNA"/>
</dbReference>
<reference evidence="3 5" key="2">
    <citation type="submission" date="2019-08" db="EMBL/GenBank/DDBJ databases">
        <title>Bacillus genomes from the desert of Cuatro Cienegas, Coahuila.</title>
        <authorList>
            <person name="Olmedo-Alvarez G."/>
        </authorList>
    </citation>
    <scope>NUCLEOTIDE SEQUENCE [LARGE SCALE GENOMIC DNA]</scope>
    <source>
        <strain evidence="3 5">CH88_3T</strain>
    </source>
</reference>
<keyword evidence="4" id="KW-1185">Reference proteome</keyword>
<evidence type="ECO:0000256" key="1">
    <source>
        <dbReference type="SAM" id="MobiDB-lite"/>
    </source>
</evidence>
<feature type="compositionally biased region" description="Basic and acidic residues" evidence="1">
    <location>
        <begin position="9"/>
        <end position="23"/>
    </location>
</feature>
<evidence type="ECO:0000313" key="5">
    <source>
        <dbReference type="Proteomes" id="UP000323393"/>
    </source>
</evidence>
<dbReference type="EMBL" id="VTEU01000005">
    <property type="protein sequence ID" value="TYS58194.1"/>
    <property type="molecule type" value="Genomic_DNA"/>
</dbReference>
<reference evidence="2 4" key="1">
    <citation type="submission" date="2017-04" db="EMBL/GenBank/DDBJ databases">
        <title>Complete Genome Sequence of the Bacillus horikoshii 20a strain from Cuatro Cienegas, Coahuila, Mexico.</title>
        <authorList>
            <person name="Zarza E."/>
            <person name="Alcaraz L.D."/>
            <person name="Aguilar-Salinas B."/>
            <person name="Islas A."/>
            <person name="Olmedo-Alvarez G."/>
        </authorList>
    </citation>
    <scope>NUCLEOTIDE SEQUENCE [LARGE SCALE GENOMIC DNA]</scope>
    <source>
        <strain evidence="2 4">20a</strain>
    </source>
</reference>
<protein>
    <submittedName>
        <fullName evidence="3">Uncharacterized protein</fullName>
    </submittedName>
</protein>
<dbReference type="Proteomes" id="UP000323393">
    <property type="component" value="Unassembled WGS sequence"/>
</dbReference>
<gene>
    <name evidence="2" type="ORF">B4U37_12475</name>
    <name evidence="3" type="ORF">FZC74_14505</name>
</gene>
<organism evidence="3 5">
    <name type="scientific">Sutcliffiella horikoshii</name>
    <dbReference type="NCBI Taxonomy" id="79883"/>
    <lineage>
        <taxon>Bacteria</taxon>
        <taxon>Bacillati</taxon>
        <taxon>Bacillota</taxon>
        <taxon>Bacilli</taxon>
        <taxon>Bacillales</taxon>
        <taxon>Bacillaceae</taxon>
        <taxon>Sutcliffiella</taxon>
    </lineage>
</organism>
<proteinExistence type="predicted"/>
<feature type="region of interest" description="Disordered" evidence="1">
    <location>
        <begin position="1"/>
        <end position="35"/>
    </location>
</feature>
<sequence>MQWKARRRPREEGTGETPQRSEEAPGPPAGKRSAWNGNQQFYTLSIFKEKAPNLAPVLLVFVNYCVTGLVGKTPSIFARTASGNPDGR</sequence>
<dbReference type="Proteomes" id="UP000195573">
    <property type="component" value="Chromosome"/>
</dbReference>
<evidence type="ECO:0000313" key="3">
    <source>
        <dbReference type="EMBL" id="TYS58194.1"/>
    </source>
</evidence>
<name>A0A1Y0CPG1_9BACI</name>
<dbReference type="KEGG" id="bhk:B4U37_12475"/>
<evidence type="ECO:0000313" key="2">
    <source>
        <dbReference type="EMBL" id="ART76807.1"/>
    </source>
</evidence>
<evidence type="ECO:0000313" key="4">
    <source>
        <dbReference type="Proteomes" id="UP000195573"/>
    </source>
</evidence>
<accession>A0A1Y0CPG1</accession>
<dbReference type="AlphaFoldDB" id="A0A1Y0CPG1"/>